<proteinExistence type="predicted"/>
<evidence type="ECO:0000313" key="2">
    <source>
        <dbReference type="EMBL" id="RRD04582.1"/>
    </source>
</evidence>
<feature type="transmembrane region" description="Helical" evidence="1">
    <location>
        <begin position="230"/>
        <end position="252"/>
    </location>
</feature>
<feature type="transmembrane region" description="Helical" evidence="1">
    <location>
        <begin position="153"/>
        <end position="178"/>
    </location>
</feature>
<dbReference type="RefSeq" id="WP_124844972.1">
    <property type="nucleotide sequence ID" value="NZ_RQZG01000010.1"/>
</dbReference>
<accession>A0A3P1T4Z7</accession>
<evidence type="ECO:0000313" key="3">
    <source>
        <dbReference type="Proteomes" id="UP000280819"/>
    </source>
</evidence>
<keyword evidence="1" id="KW-0472">Membrane</keyword>
<keyword evidence="1" id="KW-0812">Transmembrane</keyword>
<evidence type="ECO:0008006" key="4">
    <source>
        <dbReference type="Google" id="ProtNLM"/>
    </source>
</evidence>
<comment type="caution">
    <text evidence="2">The sequence shown here is derived from an EMBL/GenBank/DDBJ whole genome shotgun (WGS) entry which is preliminary data.</text>
</comment>
<gene>
    <name evidence="2" type="ORF">EII34_09770</name>
</gene>
<organism evidence="2 3">
    <name type="scientific">Arachnia propionica</name>
    <dbReference type="NCBI Taxonomy" id="1750"/>
    <lineage>
        <taxon>Bacteria</taxon>
        <taxon>Bacillati</taxon>
        <taxon>Actinomycetota</taxon>
        <taxon>Actinomycetes</taxon>
        <taxon>Propionibacteriales</taxon>
        <taxon>Propionibacteriaceae</taxon>
        <taxon>Arachnia</taxon>
    </lineage>
</organism>
<feature type="transmembrane region" description="Helical" evidence="1">
    <location>
        <begin position="202"/>
        <end position="223"/>
    </location>
</feature>
<dbReference type="EMBL" id="RQZG01000010">
    <property type="protein sequence ID" value="RRD04582.1"/>
    <property type="molecule type" value="Genomic_DNA"/>
</dbReference>
<protein>
    <recommendedName>
        <fullName evidence="4">ABC transporter permease</fullName>
    </recommendedName>
</protein>
<name>A0A3P1T4Z7_9ACTN</name>
<feature type="transmembrane region" description="Helical" evidence="1">
    <location>
        <begin position="112"/>
        <end position="132"/>
    </location>
</feature>
<dbReference type="PROSITE" id="PS51257">
    <property type="entry name" value="PROKAR_LIPOPROTEIN"/>
    <property type="match status" value="1"/>
</dbReference>
<evidence type="ECO:0000256" key="1">
    <source>
        <dbReference type="SAM" id="Phobius"/>
    </source>
</evidence>
<reference evidence="2 3" key="1">
    <citation type="submission" date="2018-11" db="EMBL/GenBank/DDBJ databases">
        <title>Genomes From Bacteria Associated with the Canine Oral Cavity: a Test Case for Automated Genome-Based Taxonomic Assignment.</title>
        <authorList>
            <person name="Coil D.A."/>
            <person name="Jospin G."/>
            <person name="Darling A.E."/>
            <person name="Wallis C."/>
            <person name="Davis I.J."/>
            <person name="Harris S."/>
            <person name="Eisen J.A."/>
            <person name="Holcombe L.J."/>
            <person name="O'Flynn C."/>
        </authorList>
    </citation>
    <scope>NUCLEOTIDE SEQUENCE [LARGE SCALE GENOMIC DNA]</scope>
    <source>
        <strain evidence="2 3">OH887_COT-365</strain>
    </source>
</reference>
<keyword evidence="1" id="KW-1133">Transmembrane helix</keyword>
<feature type="transmembrane region" description="Helical" evidence="1">
    <location>
        <begin position="296"/>
        <end position="318"/>
    </location>
</feature>
<dbReference type="Proteomes" id="UP000280819">
    <property type="component" value="Unassembled WGS sequence"/>
</dbReference>
<dbReference type="OrthoDB" id="3726913at2"/>
<sequence length="325" mass="35200">MMINIIRSELLRLVSSRVFVGFAVITAALGCLTGISASHVSAELNQSDWELAHETHEVELENWRSQMLNHEEACDAGERWACEMLQENSGPVVEDYLRTVVPFSDQVQATTLGLAIFMLGVVSVFVSLYIGSQFSSGGISTQLTFTPARQQVLWSKVLVGTLAAGALSLLGLGLGVMMDMLSYMWLQGVTAIGINGSPGLQFVRYLTAAMLAGALCALLAVIFSSSWKGLIACALVLYGPLILFAPFGYSLLPDAILPHRYISAVIFGSYPIGADLSDSAEIDDPFMVIHDSATTYWGGLTYCLLVLGLLALLASWLFQRRDMLK</sequence>
<dbReference type="AlphaFoldDB" id="A0A3P1T4Z7"/>